<reference evidence="1 2" key="1">
    <citation type="submission" date="2023-01" db="EMBL/GenBank/DDBJ databases">
        <title>Analysis of 21 Apiospora genomes using comparative genomics revels a genus with tremendous synthesis potential of carbohydrate active enzymes and secondary metabolites.</title>
        <authorList>
            <person name="Sorensen T."/>
        </authorList>
    </citation>
    <scope>NUCLEOTIDE SEQUENCE [LARGE SCALE GENOMIC DNA]</scope>
    <source>
        <strain evidence="1 2">CBS 117206</strain>
    </source>
</reference>
<dbReference type="EMBL" id="JAQQWP010000004">
    <property type="protein sequence ID" value="KAK8120276.1"/>
    <property type="molecule type" value="Genomic_DNA"/>
</dbReference>
<comment type="caution">
    <text evidence="1">The sequence shown here is derived from an EMBL/GenBank/DDBJ whole genome shotgun (WGS) entry which is preliminary data.</text>
</comment>
<proteinExistence type="predicted"/>
<keyword evidence="2" id="KW-1185">Reference proteome</keyword>
<evidence type="ECO:0000313" key="1">
    <source>
        <dbReference type="EMBL" id="KAK8120276.1"/>
    </source>
</evidence>
<protein>
    <submittedName>
        <fullName evidence="1">Uncharacterized protein</fullName>
    </submittedName>
</protein>
<sequence length="178" mass="19882">MYCLIPPARYDENEITGELLHAAKKANISNVCMISSIDCDCAVPKKQPHIREFIELESLFLYSKGDASMETGHSPVVLQTGFYAENLLLYAPQAQSEGVLPLPICENHKFAPVALGDVIQVVVHVLTARREHGFDDTHRVQLMVIRGMFSKKKRNKHRADVVCWCGACDSRQPGFGIE</sequence>
<evidence type="ECO:0000313" key="2">
    <source>
        <dbReference type="Proteomes" id="UP001392437"/>
    </source>
</evidence>
<dbReference type="Gene3D" id="3.40.50.720">
    <property type="entry name" value="NAD(P)-binding Rossmann-like Domain"/>
    <property type="match status" value="1"/>
</dbReference>
<organism evidence="1 2">
    <name type="scientific">Apiospora kogelbergensis</name>
    <dbReference type="NCBI Taxonomy" id="1337665"/>
    <lineage>
        <taxon>Eukaryota</taxon>
        <taxon>Fungi</taxon>
        <taxon>Dikarya</taxon>
        <taxon>Ascomycota</taxon>
        <taxon>Pezizomycotina</taxon>
        <taxon>Sordariomycetes</taxon>
        <taxon>Xylariomycetidae</taxon>
        <taxon>Amphisphaeriales</taxon>
        <taxon>Apiosporaceae</taxon>
        <taxon>Apiospora</taxon>
    </lineage>
</organism>
<name>A0AAW0QZ90_9PEZI</name>
<dbReference type="SUPFAM" id="SSF51735">
    <property type="entry name" value="NAD(P)-binding Rossmann-fold domains"/>
    <property type="match status" value="1"/>
</dbReference>
<accession>A0AAW0QZ90</accession>
<dbReference type="AlphaFoldDB" id="A0AAW0QZ90"/>
<dbReference type="InterPro" id="IPR036291">
    <property type="entry name" value="NAD(P)-bd_dom_sf"/>
</dbReference>
<dbReference type="Proteomes" id="UP001392437">
    <property type="component" value="Unassembled WGS sequence"/>
</dbReference>
<gene>
    <name evidence="1" type="ORF">PG999_004396</name>
</gene>